<protein>
    <submittedName>
        <fullName evidence="2">Uncharacterized protein</fullName>
    </submittedName>
</protein>
<organism evidence="2 3">
    <name type="scientific">Senna tora</name>
    <dbReference type="NCBI Taxonomy" id="362788"/>
    <lineage>
        <taxon>Eukaryota</taxon>
        <taxon>Viridiplantae</taxon>
        <taxon>Streptophyta</taxon>
        <taxon>Embryophyta</taxon>
        <taxon>Tracheophyta</taxon>
        <taxon>Spermatophyta</taxon>
        <taxon>Magnoliopsida</taxon>
        <taxon>eudicotyledons</taxon>
        <taxon>Gunneridae</taxon>
        <taxon>Pentapetalae</taxon>
        <taxon>rosids</taxon>
        <taxon>fabids</taxon>
        <taxon>Fabales</taxon>
        <taxon>Fabaceae</taxon>
        <taxon>Caesalpinioideae</taxon>
        <taxon>Cassia clade</taxon>
        <taxon>Senna</taxon>
    </lineage>
</organism>
<proteinExistence type="predicted"/>
<gene>
    <name evidence="2" type="ORF">G2W53_001332</name>
</gene>
<evidence type="ECO:0000256" key="1">
    <source>
        <dbReference type="SAM" id="MobiDB-lite"/>
    </source>
</evidence>
<reference evidence="2" key="1">
    <citation type="submission" date="2020-09" db="EMBL/GenBank/DDBJ databases">
        <title>Genome-Enabled Discovery of Anthraquinone Biosynthesis in Senna tora.</title>
        <authorList>
            <person name="Kang S.-H."/>
            <person name="Pandey R.P."/>
            <person name="Lee C.-M."/>
            <person name="Sim J.-S."/>
            <person name="Jeong J.-T."/>
            <person name="Choi B.-S."/>
            <person name="Jung M."/>
            <person name="Ginzburg D."/>
            <person name="Zhao K."/>
            <person name="Won S.Y."/>
            <person name="Oh T.-J."/>
            <person name="Yu Y."/>
            <person name="Kim N.-H."/>
            <person name="Lee O.R."/>
            <person name="Lee T.-H."/>
            <person name="Bashyal P."/>
            <person name="Kim T.-S."/>
            <person name="Lee W.-H."/>
            <person name="Kawkins C."/>
            <person name="Kim C.-K."/>
            <person name="Kim J.S."/>
            <person name="Ahn B.O."/>
            <person name="Rhee S.Y."/>
            <person name="Sohng J.K."/>
        </authorList>
    </citation>
    <scope>NUCLEOTIDE SEQUENCE</scope>
    <source>
        <tissue evidence="2">Leaf</tissue>
    </source>
</reference>
<evidence type="ECO:0000313" key="2">
    <source>
        <dbReference type="EMBL" id="KAF7844427.1"/>
    </source>
</evidence>
<dbReference type="AlphaFoldDB" id="A0A835CMG9"/>
<sequence length="22" mass="2380">MGKAETGKQTNGKTKRATTNEK</sequence>
<feature type="region of interest" description="Disordered" evidence="1">
    <location>
        <begin position="1"/>
        <end position="22"/>
    </location>
</feature>
<dbReference type="Proteomes" id="UP000634136">
    <property type="component" value="Unassembled WGS sequence"/>
</dbReference>
<accession>A0A835CMG9</accession>
<evidence type="ECO:0000313" key="3">
    <source>
        <dbReference type="Proteomes" id="UP000634136"/>
    </source>
</evidence>
<comment type="caution">
    <text evidence="2">The sequence shown here is derived from an EMBL/GenBank/DDBJ whole genome shotgun (WGS) entry which is preliminary data.</text>
</comment>
<dbReference type="EMBL" id="JAAIUW010000001">
    <property type="protein sequence ID" value="KAF7844427.1"/>
    <property type="molecule type" value="Genomic_DNA"/>
</dbReference>
<keyword evidence="3" id="KW-1185">Reference proteome</keyword>
<name>A0A835CMG9_9FABA</name>